<comment type="caution">
    <text evidence="11">The sequence shown here is derived from an EMBL/GenBank/DDBJ whole genome shotgun (WGS) entry which is preliminary data.</text>
</comment>
<dbReference type="Gene3D" id="1.10.3730.20">
    <property type="match status" value="1"/>
</dbReference>
<dbReference type="InterPro" id="IPR045324">
    <property type="entry name" value="Small_multidrug_res"/>
</dbReference>
<dbReference type="FunFam" id="1.10.3730.20:FF:000001">
    <property type="entry name" value="Quaternary ammonium compound resistance transporter SugE"/>
    <property type="match status" value="1"/>
</dbReference>
<evidence type="ECO:0000256" key="6">
    <source>
        <dbReference type="ARBA" id="ARBA00023136"/>
    </source>
</evidence>
<evidence type="ECO:0000256" key="3">
    <source>
        <dbReference type="ARBA" id="ARBA00022475"/>
    </source>
</evidence>
<comment type="similarity">
    <text evidence="7">Belongs to the drug/metabolite transporter (DMT) superfamily. Small multidrug resistance (SMR) (TC 2.A.7.1) family. Gdx/SugE subfamily.</text>
</comment>
<dbReference type="GO" id="GO:0005886">
    <property type="term" value="C:plasma membrane"/>
    <property type="evidence" value="ECO:0007669"/>
    <property type="project" value="UniProtKB-SubCell"/>
</dbReference>
<dbReference type="InterPro" id="IPR037185">
    <property type="entry name" value="EmrE-like"/>
</dbReference>
<keyword evidence="3" id="KW-1003">Cell membrane</keyword>
<dbReference type="GO" id="GO:1990961">
    <property type="term" value="P:xenobiotic detoxification by transmembrane export across the plasma membrane"/>
    <property type="evidence" value="ECO:0007669"/>
    <property type="project" value="UniProtKB-ARBA"/>
</dbReference>
<evidence type="ECO:0000256" key="10">
    <source>
        <dbReference type="SAM" id="Phobius"/>
    </source>
</evidence>
<feature type="transmembrane region" description="Helical" evidence="10">
    <location>
        <begin position="84"/>
        <end position="103"/>
    </location>
</feature>
<sequence length="105" mass="11481">MYWIILFIAGLFEVAWAIGLKYADGFSKPLPSVFTIVSMIISMGLLAYAVKHIPVGTAYAVWTGIGAVGTAILGMILFNESKEFVRIFFIFLIVVGIVGLKIFSD</sequence>
<evidence type="ECO:0000256" key="5">
    <source>
        <dbReference type="ARBA" id="ARBA00022989"/>
    </source>
</evidence>
<dbReference type="PANTHER" id="PTHR30561:SF0">
    <property type="entry name" value="GUANIDINIUM EXPORTER"/>
    <property type="match status" value="1"/>
</dbReference>
<evidence type="ECO:0000256" key="7">
    <source>
        <dbReference type="ARBA" id="ARBA00038151"/>
    </source>
</evidence>
<evidence type="ECO:0000256" key="8">
    <source>
        <dbReference type="ARBA" id="ARBA00039168"/>
    </source>
</evidence>
<feature type="transmembrane region" description="Helical" evidence="10">
    <location>
        <begin position="33"/>
        <end position="50"/>
    </location>
</feature>
<evidence type="ECO:0000256" key="4">
    <source>
        <dbReference type="ARBA" id="ARBA00022692"/>
    </source>
</evidence>
<dbReference type="NCBIfam" id="NF008512">
    <property type="entry name" value="PRK11431.1"/>
    <property type="match status" value="1"/>
</dbReference>
<gene>
    <name evidence="11" type="primary">sugE</name>
    <name evidence="11" type="ORF">ENS31_02150</name>
</gene>
<dbReference type="PANTHER" id="PTHR30561">
    <property type="entry name" value="SMR FAMILY PROTON-DEPENDENT DRUG EFFLUX TRANSPORTER SUGE"/>
    <property type="match status" value="1"/>
</dbReference>
<dbReference type="EMBL" id="DSUJ01000008">
    <property type="protein sequence ID" value="HFI90314.1"/>
    <property type="molecule type" value="Genomic_DNA"/>
</dbReference>
<dbReference type="GO" id="GO:0022857">
    <property type="term" value="F:transmembrane transporter activity"/>
    <property type="evidence" value="ECO:0007669"/>
    <property type="project" value="InterPro"/>
</dbReference>
<reference evidence="11" key="1">
    <citation type="journal article" date="2020" name="mSystems">
        <title>Genome- and Community-Level Interaction Insights into Carbon Utilization and Element Cycling Functions of Hydrothermarchaeota in Hydrothermal Sediment.</title>
        <authorList>
            <person name="Zhou Z."/>
            <person name="Liu Y."/>
            <person name="Xu W."/>
            <person name="Pan J."/>
            <person name="Luo Z.H."/>
            <person name="Li M."/>
        </authorList>
    </citation>
    <scope>NUCLEOTIDE SEQUENCE [LARGE SCALE GENOMIC DNA]</scope>
    <source>
        <strain evidence="11">SpSt-479</strain>
    </source>
</reference>
<evidence type="ECO:0000313" key="11">
    <source>
        <dbReference type="EMBL" id="HFI90314.1"/>
    </source>
</evidence>
<feature type="transmembrane region" description="Helical" evidence="10">
    <location>
        <begin position="57"/>
        <end position="78"/>
    </location>
</feature>
<keyword evidence="5 10" id="KW-1133">Transmembrane helix</keyword>
<proteinExistence type="inferred from homology"/>
<keyword evidence="4 9" id="KW-0812">Transmembrane</keyword>
<keyword evidence="6 10" id="KW-0472">Membrane</keyword>
<evidence type="ECO:0000256" key="1">
    <source>
        <dbReference type="ARBA" id="ARBA00004651"/>
    </source>
</evidence>
<protein>
    <recommendedName>
        <fullName evidence="8">Guanidinium exporter</fullName>
    </recommendedName>
</protein>
<dbReference type="InterPro" id="IPR000390">
    <property type="entry name" value="Small_drug/metabolite_transptr"/>
</dbReference>
<keyword evidence="2" id="KW-0813">Transport</keyword>
<accession>A0A7V2ZHX8</accession>
<dbReference type="AlphaFoldDB" id="A0A7V2ZHX8"/>
<dbReference type="SUPFAM" id="SSF103481">
    <property type="entry name" value="Multidrug resistance efflux transporter EmrE"/>
    <property type="match status" value="1"/>
</dbReference>
<evidence type="ECO:0000256" key="2">
    <source>
        <dbReference type="ARBA" id="ARBA00022448"/>
    </source>
</evidence>
<comment type="subcellular location">
    <subcellularLocation>
        <location evidence="1 9">Cell membrane</location>
        <topology evidence="1 9">Multi-pass membrane protein</topology>
    </subcellularLocation>
</comment>
<dbReference type="Pfam" id="PF00893">
    <property type="entry name" value="Multi_Drug_Res"/>
    <property type="match status" value="1"/>
</dbReference>
<evidence type="ECO:0000256" key="9">
    <source>
        <dbReference type="RuleBase" id="RU003942"/>
    </source>
</evidence>
<name>A0A7V2ZHX8_9BACT</name>
<organism evidence="11">
    <name type="scientific">Ignavibacterium album</name>
    <dbReference type="NCBI Taxonomy" id="591197"/>
    <lineage>
        <taxon>Bacteria</taxon>
        <taxon>Pseudomonadati</taxon>
        <taxon>Ignavibacteriota</taxon>
        <taxon>Ignavibacteria</taxon>
        <taxon>Ignavibacteriales</taxon>
        <taxon>Ignavibacteriaceae</taxon>
        <taxon>Ignavibacterium</taxon>
    </lineage>
</organism>